<evidence type="ECO:0000313" key="2">
    <source>
        <dbReference type="EMBL" id="KAG5179514.1"/>
    </source>
</evidence>
<keyword evidence="1" id="KW-0472">Membrane</keyword>
<proteinExistence type="predicted"/>
<dbReference type="EMBL" id="JAFCMP010000457">
    <property type="protein sequence ID" value="KAG5179514.1"/>
    <property type="molecule type" value="Genomic_DNA"/>
</dbReference>
<dbReference type="Proteomes" id="UP000664859">
    <property type="component" value="Unassembled WGS sequence"/>
</dbReference>
<feature type="transmembrane region" description="Helical" evidence="1">
    <location>
        <begin position="35"/>
        <end position="68"/>
    </location>
</feature>
<name>A0A836CBE4_9STRA</name>
<comment type="caution">
    <text evidence="2">The sequence shown here is derived from an EMBL/GenBank/DDBJ whole genome shotgun (WGS) entry which is preliminary data.</text>
</comment>
<evidence type="ECO:0000256" key="1">
    <source>
        <dbReference type="SAM" id="Phobius"/>
    </source>
</evidence>
<dbReference type="AlphaFoldDB" id="A0A836CBE4"/>
<protein>
    <submittedName>
        <fullName evidence="2">Uncharacterized protein</fullName>
    </submittedName>
</protein>
<accession>A0A836CBE4</accession>
<keyword evidence="3" id="KW-1185">Reference proteome</keyword>
<keyword evidence="1" id="KW-0812">Transmembrane</keyword>
<evidence type="ECO:0000313" key="3">
    <source>
        <dbReference type="Proteomes" id="UP000664859"/>
    </source>
</evidence>
<organism evidence="2 3">
    <name type="scientific">Tribonema minus</name>
    <dbReference type="NCBI Taxonomy" id="303371"/>
    <lineage>
        <taxon>Eukaryota</taxon>
        <taxon>Sar</taxon>
        <taxon>Stramenopiles</taxon>
        <taxon>Ochrophyta</taxon>
        <taxon>PX clade</taxon>
        <taxon>Xanthophyceae</taxon>
        <taxon>Tribonematales</taxon>
        <taxon>Tribonemataceae</taxon>
        <taxon>Tribonema</taxon>
    </lineage>
</organism>
<sequence>MACPSSSTPVLVNPLLVTTARSVIDRTPPPPITALVTVAALLAALLIIVLLVGVLLLVVLLFGVLPLFLIRRDIPRDDVINPARGVNDAHAEVHTRIGVAVDDSNPPLRLLSESSVLVPANPVSVSELIAAALRGPPHTPGTRRKCMALV</sequence>
<reference evidence="2" key="1">
    <citation type="submission" date="2021-02" db="EMBL/GenBank/DDBJ databases">
        <title>First Annotated Genome of the Yellow-green Alga Tribonema minus.</title>
        <authorList>
            <person name="Mahan K.M."/>
        </authorList>
    </citation>
    <scope>NUCLEOTIDE SEQUENCE</scope>
    <source>
        <strain evidence="2">UTEX B ZZ1240</strain>
    </source>
</reference>
<gene>
    <name evidence="2" type="ORF">JKP88DRAFT_326509</name>
</gene>
<keyword evidence="1" id="KW-1133">Transmembrane helix</keyword>